<dbReference type="RefSeq" id="WP_209812318.1">
    <property type="nucleotide sequence ID" value="NZ_JAGGKT010000019.1"/>
</dbReference>
<reference evidence="1 2" key="1">
    <citation type="submission" date="2021-03" db="EMBL/GenBank/DDBJ databases">
        <title>Genomic Encyclopedia of Type Strains, Phase IV (KMG-IV): sequencing the most valuable type-strain genomes for metagenomic binning, comparative biology and taxonomic classification.</title>
        <authorList>
            <person name="Goeker M."/>
        </authorList>
    </citation>
    <scope>NUCLEOTIDE SEQUENCE [LARGE SCALE GENOMIC DNA]</scope>
    <source>
        <strain evidence="1 2">DSM 24738</strain>
    </source>
</reference>
<dbReference type="Proteomes" id="UP001519343">
    <property type="component" value="Unassembled WGS sequence"/>
</dbReference>
<gene>
    <name evidence="1" type="ORF">J2Z37_004335</name>
</gene>
<proteinExistence type="predicted"/>
<evidence type="ECO:0000313" key="2">
    <source>
        <dbReference type="Proteomes" id="UP001519343"/>
    </source>
</evidence>
<evidence type="ECO:0008006" key="3">
    <source>
        <dbReference type="Google" id="ProtNLM"/>
    </source>
</evidence>
<sequence>MEMEDKGYKRVSSRYEEEEYMRLKRLSTACGITPTTLQTFFTRLCMNNETILHFTQQHFDDSSLFRVIPSKIDGKLELIFAEKPMKKKRRV</sequence>
<organism evidence="1 2">
    <name type="scientific">Ammoniphilus resinae</name>
    <dbReference type="NCBI Taxonomy" id="861532"/>
    <lineage>
        <taxon>Bacteria</taxon>
        <taxon>Bacillati</taxon>
        <taxon>Bacillota</taxon>
        <taxon>Bacilli</taxon>
        <taxon>Bacillales</taxon>
        <taxon>Paenibacillaceae</taxon>
        <taxon>Aneurinibacillus group</taxon>
        <taxon>Ammoniphilus</taxon>
    </lineage>
</organism>
<evidence type="ECO:0000313" key="1">
    <source>
        <dbReference type="EMBL" id="MBP1934315.1"/>
    </source>
</evidence>
<protein>
    <recommendedName>
        <fullName evidence="3">HTH cro/C1-type domain-containing protein</fullName>
    </recommendedName>
</protein>
<comment type="caution">
    <text evidence="1">The sequence shown here is derived from an EMBL/GenBank/DDBJ whole genome shotgun (WGS) entry which is preliminary data.</text>
</comment>
<accession>A0ABS4GWT1</accession>
<name>A0ABS4GWT1_9BACL</name>
<keyword evidence="2" id="KW-1185">Reference proteome</keyword>
<dbReference type="EMBL" id="JAGGKT010000019">
    <property type="protein sequence ID" value="MBP1934315.1"/>
    <property type="molecule type" value="Genomic_DNA"/>
</dbReference>